<keyword evidence="3 10" id="KW-0217">Developmental protein</keyword>
<evidence type="ECO:0000256" key="7">
    <source>
        <dbReference type="ARBA" id="ARBA00023157"/>
    </source>
</evidence>
<dbReference type="GO" id="GO:0060070">
    <property type="term" value="P:canonical Wnt signaling pathway"/>
    <property type="evidence" value="ECO:0007669"/>
    <property type="project" value="TreeGrafter"/>
</dbReference>
<protein>
    <recommendedName>
        <fullName evidence="10">Protein Wnt</fullName>
    </recommendedName>
</protein>
<dbReference type="FunFam" id="3.30.2460.20:FF:000003">
    <property type="entry name" value="Protein Wnt"/>
    <property type="match status" value="1"/>
</dbReference>
<dbReference type="PROSITE" id="PS00246">
    <property type="entry name" value="WNT1"/>
    <property type="match status" value="1"/>
</dbReference>
<keyword evidence="8" id="KW-0325">Glycoprotein</keyword>
<keyword evidence="7" id="KW-1015">Disulfide bond</keyword>
<dbReference type="OrthoDB" id="5945655at2759"/>
<dbReference type="PRINTS" id="PR01349">
    <property type="entry name" value="WNTPROTEIN"/>
</dbReference>
<dbReference type="Proteomes" id="UP001154078">
    <property type="component" value="Chromosome 6"/>
</dbReference>
<dbReference type="GO" id="GO:0045165">
    <property type="term" value="P:cell fate commitment"/>
    <property type="evidence" value="ECO:0007669"/>
    <property type="project" value="TreeGrafter"/>
</dbReference>
<evidence type="ECO:0000256" key="2">
    <source>
        <dbReference type="ARBA" id="ARBA00005683"/>
    </source>
</evidence>
<gene>
    <name evidence="11" type="ORF">MELIAE_LOCUS8870</name>
</gene>
<name>A0A9P0FIZ3_BRAAE</name>
<evidence type="ECO:0000256" key="1">
    <source>
        <dbReference type="ARBA" id="ARBA00004498"/>
    </source>
</evidence>
<dbReference type="EMBL" id="OV121137">
    <property type="protein sequence ID" value="CAH0558574.1"/>
    <property type="molecule type" value="Genomic_DNA"/>
</dbReference>
<keyword evidence="12" id="KW-1185">Reference proteome</keyword>
<evidence type="ECO:0000313" key="12">
    <source>
        <dbReference type="Proteomes" id="UP001154078"/>
    </source>
</evidence>
<evidence type="ECO:0000256" key="10">
    <source>
        <dbReference type="RuleBase" id="RU003500"/>
    </source>
</evidence>
<dbReference type="PANTHER" id="PTHR12027:SF81">
    <property type="entry name" value="WNT INHIBITOR OF DORSAL PROTEIN"/>
    <property type="match status" value="1"/>
</dbReference>
<comment type="subcellular location">
    <subcellularLocation>
        <location evidence="1 10">Secreted</location>
        <location evidence="1 10">Extracellular space</location>
        <location evidence="1 10">Extracellular matrix</location>
    </subcellularLocation>
</comment>
<dbReference type="PANTHER" id="PTHR12027">
    <property type="entry name" value="WNT RELATED"/>
    <property type="match status" value="1"/>
</dbReference>
<dbReference type="SMART" id="SM00097">
    <property type="entry name" value="WNT1"/>
    <property type="match status" value="1"/>
</dbReference>
<comment type="similarity">
    <text evidence="2 10">Belongs to the Wnt family.</text>
</comment>
<dbReference type="GO" id="GO:0005615">
    <property type="term" value="C:extracellular space"/>
    <property type="evidence" value="ECO:0007669"/>
    <property type="project" value="TreeGrafter"/>
</dbReference>
<dbReference type="Gene3D" id="3.30.2460.20">
    <property type="match status" value="1"/>
</dbReference>
<evidence type="ECO:0000256" key="3">
    <source>
        <dbReference type="ARBA" id="ARBA00022473"/>
    </source>
</evidence>
<keyword evidence="6 10" id="KW-0879">Wnt signaling pathway</keyword>
<dbReference type="AlphaFoldDB" id="A0A9P0FIZ3"/>
<dbReference type="Pfam" id="PF00110">
    <property type="entry name" value="wnt"/>
    <property type="match status" value="1"/>
</dbReference>
<keyword evidence="4" id="KW-0964">Secreted</keyword>
<keyword evidence="9" id="KW-0449">Lipoprotein</keyword>
<reference evidence="11" key="1">
    <citation type="submission" date="2021-12" db="EMBL/GenBank/DDBJ databases">
        <authorList>
            <person name="King R."/>
        </authorList>
    </citation>
    <scope>NUCLEOTIDE SEQUENCE</scope>
</reference>
<evidence type="ECO:0000256" key="5">
    <source>
        <dbReference type="ARBA" id="ARBA00022530"/>
    </source>
</evidence>
<organism evidence="11 12">
    <name type="scientific">Brassicogethes aeneus</name>
    <name type="common">Rape pollen beetle</name>
    <name type="synonym">Meligethes aeneus</name>
    <dbReference type="NCBI Taxonomy" id="1431903"/>
    <lineage>
        <taxon>Eukaryota</taxon>
        <taxon>Metazoa</taxon>
        <taxon>Ecdysozoa</taxon>
        <taxon>Arthropoda</taxon>
        <taxon>Hexapoda</taxon>
        <taxon>Insecta</taxon>
        <taxon>Pterygota</taxon>
        <taxon>Neoptera</taxon>
        <taxon>Endopterygota</taxon>
        <taxon>Coleoptera</taxon>
        <taxon>Polyphaga</taxon>
        <taxon>Cucujiformia</taxon>
        <taxon>Nitidulidae</taxon>
        <taxon>Meligethinae</taxon>
        <taxon>Brassicogethes</taxon>
    </lineage>
</organism>
<dbReference type="GO" id="GO:0030182">
    <property type="term" value="P:neuron differentiation"/>
    <property type="evidence" value="ECO:0007669"/>
    <property type="project" value="TreeGrafter"/>
</dbReference>
<sequence>MGFNIMSNHFLEPTRNQEQFTKENAFLTAIVSSGILHTITKNCSRGDIKACKCHPKPQSLIQESVFQTVEILGQSKPKKEEMEKIDWTWGGCSDDTTYGNAFSKYITSRNNDSTNAIVEHHNNKIGRQVIRESMVKKCRCHGVSGSCSLQTCWVQIAPFYIISAKLKEKYNKAILVNSEQFAEERNRTIRELKNNLVYLDQSPNYCHANNKIDWPGTKGRTCSRSYTSTTIAEKRSCRHLCRSCGLRVRQNVRKVLSKCKCTFAWCCEVKCQSCKELVTDYVCE</sequence>
<dbReference type="GO" id="GO:0005109">
    <property type="term" value="F:frizzled binding"/>
    <property type="evidence" value="ECO:0007669"/>
    <property type="project" value="TreeGrafter"/>
</dbReference>
<accession>A0A9P0FIZ3</accession>
<dbReference type="InterPro" id="IPR043158">
    <property type="entry name" value="Wnt_C"/>
</dbReference>
<dbReference type="GO" id="GO:0005125">
    <property type="term" value="F:cytokine activity"/>
    <property type="evidence" value="ECO:0007669"/>
    <property type="project" value="TreeGrafter"/>
</dbReference>
<proteinExistence type="inferred from homology"/>
<evidence type="ECO:0000256" key="6">
    <source>
        <dbReference type="ARBA" id="ARBA00022687"/>
    </source>
</evidence>
<keyword evidence="5" id="KW-0272">Extracellular matrix</keyword>
<evidence type="ECO:0000313" key="11">
    <source>
        <dbReference type="EMBL" id="CAH0558574.1"/>
    </source>
</evidence>
<evidence type="ECO:0000256" key="9">
    <source>
        <dbReference type="ARBA" id="ARBA00023288"/>
    </source>
</evidence>
<evidence type="ECO:0000256" key="4">
    <source>
        <dbReference type="ARBA" id="ARBA00022525"/>
    </source>
</evidence>
<dbReference type="InterPro" id="IPR005817">
    <property type="entry name" value="Wnt"/>
</dbReference>
<dbReference type="InterPro" id="IPR018161">
    <property type="entry name" value="Wnt_CS"/>
</dbReference>
<evidence type="ECO:0000256" key="8">
    <source>
        <dbReference type="ARBA" id="ARBA00023180"/>
    </source>
</evidence>
<comment type="function">
    <text evidence="10">Ligand for members of the frizzled family of seven transmembrane receptors.</text>
</comment>